<feature type="domain" description="NolW-like" evidence="9">
    <location>
        <begin position="884"/>
        <end position="958"/>
    </location>
</feature>
<protein>
    <recommendedName>
        <fullName evidence="13">Type II secretion system protein D</fullName>
    </recommendedName>
</protein>
<feature type="signal peptide" evidence="7">
    <location>
        <begin position="1"/>
        <end position="26"/>
    </location>
</feature>
<dbReference type="Pfam" id="PF00263">
    <property type="entry name" value="Secretin"/>
    <property type="match status" value="1"/>
</dbReference>
<evidence type="ECO:0000256" key="3">
    <source>
        <dbReference type="ARBA" id="ARBA00022729"/>
    </source>
</evidence>
<sequence length="1270" mass="139425">MMKSKVLSFFFLVCFLCFSLSPLSAAKEKTVQDYSLLPPETGEGYTINFDNVPVIELIKFISKIGGVNFVYNENELNFNVTIVSEEPTRLVHVMAAFIQVLRINGFDLLEQGNNLVVTKGGAGRQIAPVVSQEVPLEEGHVPPIMTRVFKVKNANPVTLAGIVRPLLSNDAIIEVAEATRNIIITDITQNIEEVHKLFYTLDQPKTPLDIDSYICRNNDPETLISLTEQILVPVSEGNPLIYVPQNTTGTIFIISTPFLIEKSLAILEDLDNPPSLARVIRGPLTAQNVLIYHIRNKPADVLEQGIEEVKQNLELAGPASQEIVNTLNTMKFIKQSHSLLFMGNEQTLNEVRLILESLDIPYSDTEMEFLRGGFYIYKIKNADEPQIANSLEKLIINLKQSQYPDNDLIETIESMKWVKENNSLIFTGDERSLNKLKQILPTFDVSSGGTRVATSEFFMYKPISISAERLKEDIDKAARQLEASGLEDPELIQAMKSAHLSENETRVVFTGTPEAIEKIKEMVKSYDSQEQETLSSQYFIFKPENQTPGAVIKQAKHAADKMKSSGLADQTLIAALNSATVVSDGTGVLFTGTPSAIARVKEIAPTFDAPTLESPGASEFYVYTPIHVSPKELIEHAKTVANDMEESGFVDKALIDTLKNTRLVSKGKGVLFTGTAESVEKVKELLPSLDVPTDEFGKQPGKTTFIIYKIKYLSGPALMGYLRNMAEDLQKAGSTQEALIKTLMNMRYVQDTNSLIFTGPPVAVQEALILAQKFDIPDLAQELPARAPSGYLIYKPKFVPGQELIQLLRDFEQNLINSGVTNRELFDTINNLKWMERTSSILISGEPEDTQKVLELLERFDIPGPGIPEGEPGVETISDTSFLIYKLQYHSGGEIQSAIKLIGGDLEKAKAKGGDALSEAIKTLQWIEVTNSLVATGQPEALGKLKELIKSIDVPLKQVFVEVLVIQTGLTSNLQFGLRWASQGQYRNKFAYSTSSTPINTNNNPDPLVAFNDNFRTVNATTTPTGSFIPFASGGDLGVIGDIVLHKGQSYFALGSLVNALRTDGESTIVLNQKLITQDNKLSTIFVGQNIPYTGSTVTNSGAATVQTANLEYRDVGISLNITPVVGNNDVVTLMIEEDISEVVNTDQGDTTTPDQIAGITTNKASTKTVASVPDKSFLVISGSIQDTTTHSKTSIPCLGGLPLIGAAFSDNATNKTVANLVIFVRPHIIKSFDTYAEITERQEDIYRDQANAEDFDAGIELVKTPDDSY</sequence>
<comment type="caution">
    <text evidence="11">The sequence shown here is derived from an EMBL/GenBank/DDBJ whole genome shotgun (WGS) entry which is preliminary data.</text>
</comment>
<evidence type="ECO:0000259" key="10">
    <source>
        <dbReference type="Pfam" id="PF21305"/>
    </source>
</evidence>
<evidence type="ECO:0000256" key="7">
    <source>
        <dbReference type="SAM" id="SignalP"/>
    </source>
</evidence>
<feature type="chain" id="PRO_5045126446" description="Type II secretion system protein D" evidence="7">
    <location>
        <begin position="27"/>
        <end position="1270"/>
    </location>
</feature>
<organism evidence="11 12">
    <name type="scientific">Candidatus Neptunichlamydia vexilliferae</name>
    <dbReference type="NCBI Taxonomy" id="1651774"/>
    <lineage>
        <taxon>Bacteria</taxon>
        <taxon>Pseudomonadati</taxon>
        <taxon>Chlamydiota</taxon>
        <taxon>Chlamydiia</taxon>
        <taxon>Parachlamydiales</taxon>
        <taxon>Simkaniaceae</taxon>
        <taxon>Candidatus Neptunichlamydia</taxon>
    </lineage>
</organism>
<dbReference type="EMBL" id="JAAEJV010000029">
    <property type="protein sequence ID" value="MBF5059597.1"/>
    <property type="molecule type" value="Genomic_DNA"/>
</dbReference>
<name>A0ABS0AZN8_9BACT</name>
<comment type="similarity">
    <text evidence="5">Belongs to the bacterial secretin family.</text>
</comment>
<evidence type="ECO:0000259" key="9">
    <source>
        <dbReference type="Pfam" id="PF03958"/>
    </source>
</evidence>
<gene>
    <name evidence="11" type="ORF">NEPTK9_001113</name>
</gene>
<feature type="domain" description="Type II/III secretion system secretin-like" evidence="8">
    <location>
        <begin position="1060"/>
        <end position="1231"/>
    </location>
</feature>
<evidence type="ECO:0000313" key="11">
    <source>
        <dbReference type="EMBL" id="MBF5059597.1"/>
    </source>
</evidence>
<evidence type="ECO:0000256" key="5">
    <source>
        <dbReference type="RuleBase" id="RU004003"/>
    </source>
</evidence>
<evidence type="ECO:0008006" key="13">
    <source>
        <dbReference type="Google" id="ProtNLM"/>
    </source>
</evidence>
<evidence type="ECO:0000256" key="2">
    <source>
        <dbReference type="ARBA" id="ARBA00022692"/>
    </source>
</evidence>
<reference evidence="11 12" key="1">
    <citation type="submission" date="2020-01" db="EMBL/GenBank/DDBJ databases">
        <title>Draft genome sequence of Cand. Neptunochlamydia vexilliferae K9.</title>
        <authorList>
            <person name="Schulz F."/>
            <person name="Koestlbacher S."/>
            <person name="Wascher F."/>
            <person name="Pizzetti I."/>
            <person name="Horn M."/>
        </authorList>
    </citation>
    <scope>NUCLEOTIDE SEQUENCE [LARGE SCALE GENOMIC DNA]</scope>
    <source>
        <strain evidence="11 12">K9</strain>
    </source>
</reference>
<dbReference type="Proteomes" id="UP001194714">
    <property type="component" value="Unassembled WGS sequence"/>
</dbReference>
<evidence type="ECO:0000256" key="1">
    <source>
        <dbReference type="ARBA" id="ARBA00004370"/>
    </source>
</evidence>
<dbReference type="PANTHER" id="PTHR30332:SF24">
    <property type="entry name" value="SECRETIN GSPD-RELATED"/>
    <property type="match status" value="1"/>
</dbReference>
<dbReference type="InterPro" id="IPR005644">
    <property type="entry name" value="NolW-like"/>
</dbReference>
<dbReference type="Gene3D" id="3.30.1370.120">
    <property type="match status" value="2"/>
</dbReference>
<dbReference type="PANTHER" id="PTHR30332">
    <property type="entry name" value="PROBABLE GENERAL SECRETION PATHWAY PROTEIN D"/>
    <property type="match status" value="1"/>
</dbReference>
<comment type="subcellular location">
    <subcellularLocation>
        <location evidence="6">Cell outer membrane</location>
    </subcellularLocation>
    <subcellularLocation>
        <location evidence="1">Membrane</location>
    </subcellularLocation>
</comment>
<accession>A0ABS0AZN8</accession>
<dbReference type="InterPro" id="IPR049371">
    <property type="entry name" value="GspD-like_N0"/>
</dbReference>
<proteinExistence type="inferred from homology"/>
<evidence type="ECO:0000313" key="12">
    <source>
        <dbReference type="Proteomes" id="UP001194714"/>
    </source>
</evidence>
<feature type="domain" description="GspD-like N0" evidence="10">
    <location>
        <begin position="47"/>
        <end position="115"/>
    </location>
</feature>
<evidence type="ECO:0000256" key="4">
    <source>
        <dbReference type="ARBA" id="ARBA00023136"/>
    </source>
</evidence>
<keyword evidence="12" id="KW-1185">Reference proteome</keyword>
<dbReference type="PRINTS" id="PR00811">
    <property type="entry name" value="BCTERIALGSPD"/>
</dbReference>
<dbReference type="InterPro" id="IPR001775">
    <property type="entry name" value="GspD/PilQ"/>
</dbReference>
<dbReference type="Pfam" id="PF03958">
    <property type="entry name" value="Secretin_N"/>
    <property type="match status" value="1"/>
</dbReference>
<evidence type="ECO:0000256" key="6">
    <source>
        <dbReference type="RuleBase" id="RU004004"/>
    </source>
</evidence>
<keyword evidence="6" id="KW-0813">Transport</keyword>
<dbReference type="Pfam" id="PF21305">
    <property type="entry name" value="type_II_gspD_N0"/>
    <property type="match status" value="1"/>
</dbReference>
<dbReference type="InterPro" id="IPR038591">
    <property type="entry name" value="NolW-like_sf"/>
</dbReference>
<evidence type="ECO:0000259" key="8">
    <source>
        <dbReference type="Pfam" id="PF00263"/>
    </source>
</evidence>
<keyword evidence="4" id="KW-0472">Membrane</keyword>
<dbReference type="InterPro" id="IPR004846">
    <property type="entry name" value="T2SS/T3SS_dom"/>
</dbReference>
<dbReference type="InterPro" id="IPR050810">
    <property type="entry name" value="Bact_Secretion_Sys_Channel"/>
</dbReference>
<keyword evidence="3 7" id="KW-0732">Signal</keyword>
<keyword evidence="2" id="KW-0812">Transmembrane</keyword>